<proteinExistence type="predicted"/>
<keyword evidence="3" id="KW-1185">Reference proteome</keyword>
<dbReference type="Proteomes" id="UP000092993">
    <property type="component" value="Unassembled WGS sequence"/>
</dbReference>
<name>A0A1C7LZT6_GRIFR</name>
<feature type="compositionally biased region" description="Low complexity" evidence="1">
    <location>
        <begin position="105"/>
        <end position="121"/>
    </location>
</feature>
<accession>A0A1C7LZT6</accession>
<evidence type="ECO:0000313" key="3">
    <source>
        <dbReference type="Proteomes" id="UP000092993"/>
    </source>
</evidence>
<dbReference type="EMBL" id="LUGG01000015">
    <property type="protein sequence ID" value="OBZ69736.1"/>
    <property type="molecule type" value="Genomic_DNA"/>
</dbReference>
<feature type="compositionally biased region" description="Polar residues" evidence="1">
    <location>
        <begin position="74"/>
        <end position="88"/>
    </location>
</feature>
<comment type="caution">
    <text evidence="2">The sequence shown here is derived from an EMBL/GenBank/DDBJ whole genome shotgun (WGS) entry which is preliminary data.</text>
</comment>
<dbReference type="AlphaFoldDB" id="A0A1C7LZT6"/>
<evidence type="ECO:0000313" key="2">
    <source>
        <dbReference type="EMBL" id="OBZ69736.1"/>
    </source>
</evidence>
<organism evidence="2 3">
    <name type="scientific">Grifola frondosa</name>
    <name type="common">Maitake</name>
    <name type="synonym">Polyporus frondosus</name>
    <dbReference type="NCBI Taxonomy" id="5627"/>
    <lineage>
        <taxon>Eukaryota</taxon>
        <taxon>Fungi</taxon>
        <taxon>Dikarya</taxon>
        <taxon>Basidiomycota</taxon>
        <taxon>Agaricomycotina</taxon>
        <taxon>Agaricomycetes</taxon>
        <taxon>Polyporales</taxon>
        <taxon>Grifolaceae</taxon>
        <taxon>Grifola</taxon>
    </lineage>
</organism>
<gene>
    <name evidence="2" type="ORF">A0H81_10132</name>
</gene>
<protein>
    <submittedName>
        <fullName evidence="2">Uncharacterized protein</fullName>
    </submittedName>
</protein>
<reference evidence="2 3" key="1">
    <citation type="submission" date="2016-03" db="EMBL/GenBank/DDBJ databases">
        <title>Whole genome sequencing of Grifola frondosa 9006-11.</title>
        <authorList>
            <person name="Min B."/>
            <person name="Park H."/>
            <person name="Kim J.-G."/>
            <person name="Cho H."/>
            <person name="Oh Y.-L."/>
            <person name="Kong W.-S."/>
            <person name="Choi I.-G."/>
        </authorList>
    </citation>
    <scope>NUCLEOTIDE SEQUENCE [LARGE SCALE GENOMIC DNA]</scope>
    <source>
        <strain evidence="2 3">9006-11</strain>
    </source>
</reference>
<evidence type="ECO:0000256" key="1">
    <source>
        <dbReference type="SAM" id="MobiDB-lite"/>
    </source>
</evidence>
<feature type="region of interest" description="Disordered" evidence="1">
    <location>
        <begin position="74"/>
        <end position="122"/>
    </location>
</feature>
<sequence length="152" mass="15618">MTAPCDWSMLIVSTVFKSNSSGIASVLTTPSTSFLHRFSSFSPSPSCKEPRRCEFTGGNDTKHSRFASVGVSARVSSTSDSGTNSTHTACPKSTAISGRGRSACTPSSPSSSTPSSTHTTSNGVLTYHIRIIGSSPAEAASSKSSSTSGTLK</sequence>